<sequence>MILLVTVLLFFGLRRLMRGQAQKMNSRIEENVTPENARIAVLQLDDDQHREVYRAIAAEDGRRALTLYRQFSGASVQDCLIAVQALNTYPQPLPSEIRLEEELGGGDAVAAADSASGTSADPREEDPSREGLDENPGEQASEDSAGSSEDGESVEDMIDGVREDVGEDQGGLLAEADPNTGEILGENHSDVPDIPGGEQPAEKRPEDKDSGSADPEDKASEGKDPEGESPEGRGQAGEPAADGDDVDEQARKLMEESGFSVDEELTIPEEWAREDDEMAGFHLEVQRGEETITLSHEDLEPWVHDQLYALLRDDHVAEAAQLLSEHSPLTAEEAHKFLVVFKNEG</sequence>
<feature type="compositionally biased region" description="Acidic residues" evidence="1">
    <location>
        <begin position="149"/>
        <end position="158"/>
    </location>
</feature>
<organism evidence="2 3">
    <name type="scientific">Nesterenkonia cremea</name>
    <dbReference type="NCBI Taxonomy" id="1882340"/>
    <lineage>
        <taxon>Bacteria</taxon>
        <taxon>Bacillati</taxon>
        <taxon>Actinomycetota</taxon>
        <taxon>Actinomycetes</taxon>
        <taxon>Micrococcales</taxon>
        <taxon>Micrococcaceae</taxon>
        <taxon>Nesterenkonia</taxon>
    </lineage>
</organism>
<comment type="caution">
    <text evidence="2">The sequence shown here is derived from an EMBL/GenBank/DDBJ whole genome shotgun (WGS) entry which is preliminary data.</text>
</comment>
<dbReference type="AlphaFoldDB" id="A0A917ARN1"/>
<feature type="compositionally biased region" description="Low complexity" evidence="1">
    <location>
        <begin position="108"/>
        <end position="120"/>
    </location>
</feature>
<feature type="region of interest" description="Disordered" evidence="1">
    <location>
        <begin position="106"/>
        <end position="266"/>
    </location>
</feature>
<name>A0A917ARN1_9MICC</name>
<protein>
    <submittedName>
        <fullName evidence="2">Uncharacterized protein</fullName>
    </submittedName>
</protein>
<feature type="compositionally biased region" description="Basic and acidic residues" evidence="1">
    <location>
        <begin position="121"/>
        <end position="132"/>
    </location>
</feature>
<evidence type="ECO:0000313" key="2">
    <source>
        <dbReference type="EMBL" id="GGE70663.1"/>
    </source>
</evidence>
<keyword evidence="3" id="KW-1185">Reference proteome</keyword>
<reference evidence="2" key="2">
    <citation type="submission" date="2020-09" db="EMBL/GenBank/DDBJ databases">
        <authorList>
            <person name="Sun Q."/>
            <person name="Zhou Y."/>
        </authorList>
    </citation>
    <scope>NUCLEOTIDE SEQUENCE</scope>
    <source>
        <strain evidence="2">CGMCC 1.15388</strain>
    </source>
</reference>
<proteinExistence type="predicted"/>
<evidence type="ECO:0000256" key="1">
    <source>
        <dbReference type="SAM" id="MobiDB-lite"/>
    </source>
</evidence>
<reference evidence="2" key="1">
    <citation type="journal article" date="2014" name="Int. J. Syst. Evol. Microbiol.">
        <title>Complete genome sequence of Corynebacterium casei LMG S-19264T (=DSM 44701T), isolated from a smear-ripened cheese.</title>
        <authorList>
            <consortium name="US DOE Joint Genome Institute (JGI-PGF)"/>
            <person name="Walter F."/>
            <person name="Albersmeier A."/>
            <person name="Kalinowski J."/>
            <person name="Ruckert C."/>
        </authorList>
    </citation>
    <scope>NUCLEOTIDE SEQUENCE</scope>
    <source>
        <strain evidence="2">CGMCC 1.15388</strain>
    </source>
</reference>
<gene>
    <name evidence="2" type="ORF">GCM10011401_17360</name>
</gene>
<accession>A0A917ARN1</accession>
<feature type="compositionally biased region" description="Basic and acidic residues" evidence="1">
    <location>
        <begin position="200"/>
        <end position="226"/>
    </location>
</feature>
<feature type="compositionally biased region" description="Low complexity" evidence="1">
    <location>
        <begin position="137"/>
        <end position="148"/>
    </location>
</feature>
<dbReference type="Proteomes" id="UP000633136">
    <property type="component" value="Unassembled WGS sequence"/>
</dbReference>
<evidence type="ECO:0000313" key="3">
    <source>
        <dbReference type="Proteomes" id="UP000633136"/>
    </source>
</evidence>
<dbReference type="EMBL" id="BMIS01000007">
    <property type="protein sequence ID" value="GGE70663.1"/>
    <property type="molecule type" value="Genomic_DNA"/>
</dbReference>